<evidence type="ECO:0000313" key="3">
    <source>
        <dbReference type="Proteomes" id="UP000320693"/>
    </source>
</evidence>
<dbReference type="EMBL" id="BJNH01000126">
    <property type="protein sequence ID" value="GEC29441.1"/>
    <property type="molecule type" value="Genomic_DNA"/>
</dbReference>
<sequence length="66" mass="7264">MCDMDLVDYVSCVLLAGASGAVAGWATVRRMLRSPAPWRGRVMRIWPGYGHGLPPPGRRRRRRGGG</sequence>
<name>A0ABQ0S9A6_9PSEU</name>
<feature type="transmembrane region" description="Helical" evidence="1">
    <location>
        <begin position="6"/>
        <end position="28"/>
    </location>
</feature>
<keyword evidence="1" id="KW-0812">Transmembrane</keyword>
<evidence type="ECO:0000256" key="1">
    <source>
        <dbReference type="SAM" id="Phobius"/>
    </source>
</evidence>
<accession>A0ABQ0S9A6</accession>
<keyword evidence="1" id="KW-1133">Transmembrane helix</keyword>
<organism evidence="2 3">
    <name type="scientific">Pseudonocardia saturnea</name>
    <dbReference type="NCBI Taxonomy" id="33909"/>
    <lineage>
        <taxon>Bacteria</taxon>
        <taxon>Bacillati</taxon>
        <taxon>Actinomycetota</taxon>
        <taxon>Actinomycetes</taxon>
        <taxon>Pseudonocardiales</taxon>
        <taxon>Pseudonocardiaceae</taxon>
        <taxon>Pseudonocardia</taxon>
    </lineage>
</organism>
<keyword evidence="3" id="KW-1185">Reference proteome</keyword>
<dbReference type="Proteomes" id="UP000320693">
    <property type="component" value="Unassembled WGS sequence"/>
</dbReference>
<proteinExistence type="predicted"/>
<gene>
    <name evidence="2" type="ORF">PSA01_64700</name>
</gene>
<reference evidence="2 3" key="1">
    <citation type="submission" date="2019-06" db="EMBL/GenBank/DDBJ databases">
        <title>Whole genome shotgun sequence of Pseudonocardia saturnea NBRC 14499.</title>
        <authorList>
            <person name="Hosoyama A."/>
            <person name="Uohara A."/>
            <person name="Ohji S."/>
            <person name="Ichikawa N."/>
        </authorList>
    </citation>
    <scope>NUCLEOTIDE SEQUENCE [LARGE SCALE GENOMIC DNA]</scope>
    <source>
        <strain evidence="2 3">NBRC 14499</strain>
    </source>
</reference>
<protein>
    <submittedName>
        <fullName evidence="2">Uncharacterized protein</fullName>
    </submittedName>
</protein>
<comment type="caution">
    <text evidence="2">The sequence shown here is derived from an EMBL/GenBank/DDBJ whole genome shotgun (WGS) entry which is preliminary data.</text>
</comment>
<keyword evidence="1" id="KW-0472">Membrane</keyword>
<evidence type="ECO:0000313" key="2">
    <source>
        <dbReference type="EMBL" id="GEC29441.1"/>
    </source>
</evidence>